<dbReference type="PANTHER" id="PTHR33112">
    <property type="entry name" value="DOMAIN PROTEIN, PUTATIVE-RELATED"/>
    <property type="match status" value="1"/>
</dbReference>
<evidence type="ECO:0000313" key="3">
    <source>
        <dbReference type="Proteomes" id="UP001152130"/>
    </source>
</evidence>
<evidence type="ECO:0000313" key="2">
    <source>
        <dbReference type="EMBL" id="KAJ4006022.1"/>
    </source>
</evidence>
<reference evidence="2" key="1">
    <citation type="submission" date="2022-10" db="EMBL/GenBank/DDBJ databases">
        <title>Fusarium specimens isolated from Avocado Roots.</title>
        <authorList>
            <person name="Stajich J."/>
            <person name="Roper C."/>
            <person name="Heimlech-Rivalta G."/>
        </authorList>
    </citation>
    <scope>NUCLEOTIDE SEQUENCE</scope>
    <source>
        <strain evidence="2">CF00143</strain>
    </source>
</reference>
<comment type="caution">
    <text evidence="2">The sequence shown here is derived from an EMBL/GenBank/DDBJ whole genome shotgun (WGS) entry which is preliminary data.</text>
</comment>
<dbReference type="EMBL" id="JAPDHF010000020">
    <property type="protein sequence ID" value="KAJ4006022.1"/>
    <property type="molecule type" value="Genomic_DNA"/>
</dbReference>
<protein>
    <recommendedName>
        <fullName evidence="1">Heterokaryon incompatibility domain-containing protein</fullName>
    </recommendedName>
</protein>
<dbReference type="InterPro" id="IPR010730">
    <property type="entry name" value="HET"/>
</dbReference>
<dbReference type="Pfam" id="PF06985">
    <property type="entry name" value="HET"/>
    <property type="match status" value="1"/>
</dbReference>
<evidence type="ECO:0000259" key="1">
    <source>
        <dbReference type="Pfam" id="PF06985"/>
    </source>
</evidence>
<gene>
    <name evidence="2" type="ORF">NW766_010847</name>
</gene>
<accession>A0A9W8PGM7</accession>
<dbReference type="OrthoDB" id="2975793at2759"/>
<keyword evidence="3" id="KW-1185">Reference proteome</keyword>
<sequence length="625" mass="70630">MSYIDGIVTSIKEWLSFCDWCHATCKNASNTQSARPSWLIDVRNLCIVQGNVQGRYIALSYTWFDVKGLPKDAEPLQLTSSNIHGMKTPGILRKKASKLPDVIKEAMELTARLGERWLWVDRLCIVQDGPQKESECMRMNHIYSGAYLTIVAATIYDERDMSNRDDTAVVPRIRGLYQRLGLSRWAKRAWTYQEYILSKRVVFFLKDEIFWQCETSIWDQVCLLPYQDEQPSVATLTAARHSTILRTLGTPAYPDFELYRDIICPYNGRDLSYQEDGLAACLGILNKLEPAFPGGFIFGLPRLYLDHALLWQPLKRPPTYVAQFSLISDGRMPTQRPSSRRPSLPSWAWCGWQCFVDPTSLLKAFSPGQPLEQESKRNPRTLQNLVTWKPVGEGKHEQGLSQGSEASSSQSNLIIARVSSAHFFSAATLALRVAPTISTFPTGGLFGSAFVSAQANPVLGEKPLEDSPKVVVIQDHSGMLSGLLRVTGHSTRENGQEMKLIAVSQGRATGQNLNESYEAKVFHRSIYHDGKPFRPLWDENERWVDRPGTMTSYDAQYYVCEQEGAYKPSFDPPLTAYKDEVIYDFMNIFWVEDGEDGVSYRAGCGYVLKDRWEAMTPTETEVILG</sequence>
<dbReference type="PANTHER" id="PTHR33112:SF16">
    <property type="entry name" value="HETEROKARYON INCOMPATIBILITY DOMAIN-CONTAINING PROTEIN"/>
    <property type="match status" value="1"/>
</dbReference>
<dbReference type="AlphaFoldDB" id="A0A9W8PGM7"/>
<name>A0A9W8PGM7_9HYPO</name>
<dbReference type="Proteomes" id="UP001152130">
    <property type="component" value="Unassembled WGS sequence"/>
</dbReference>
<organism evidence="2 3">
    <name type="scientific">Fusarium irregulare</name>
    <dbReference type="NCBI Taxonomy" id="2494466"/>
    <lineage>
        <taxon>Eukaryota</taxon>
        <taxon>Fungi</taxon>
        <taxon>Dikarya</taxon>
        <taxon>Ascomycota</taxon>
        <taxon>Pezizomycotina</taxon>
        <taxon>Sordariomycetes</taxon>
        <taxon>Hypocreomycetidae</taxon>
        <taxon>Hypocreales</taxon>
        <taxon>Nectriaceae</taxon>
        <taxon>Fusarium</taxon>
        <taxon>Fusarium incarnatum-equiseti species complex</taxon>
    </lineage>
</organism>
<proteinExistence type="predicted"/>
<feature type="domain" description="Heterokaryon incompatibility" evidence="1">
    <location>
        <begin position="56"/>
        <end position="194"/>
    </location>
</feature>